<dbReference type="Proteomes" id="UP000223025">
    <property type="component" value="Segment"/>
</dbReference>
<evidence type="ECO:0000313" key="1">
    <source>
        <dbReference type="EMBL" id="AUZ95074.1"/>
    </source>
</evidence>
<sequence length="223" mass="25675">MITQENAQAIFDEGRSISSLRQTSRYYSSEPIRPELESAPRIIFPPSNEISEMIGCEPVLVDTVLQFLTSTKNNEKLSLLSNEIESLITRAVLTIPEIGEQISKKYNSVKLQNDMRMKQYYDSINNHKRSLETSKTLDDRAEAVKEQYALMCEHIETKIVSLPFSIFNLTPFEQKIVRGMNECIKKVNMDGYNIVEFDIEYIKERKFSYETVINLLKKAGVVS</sequence>
<name>A0A2L0UZV7_9CAUD</name>
<reference evidence="1 2" key="1">
    <citation type="submission" date="2017-06" db="EMBL/GenBank/DDBJ databases">
        <authorList>
            <person name="Kim H.J."/>
            <person name="Triplett B.A."/>
        </authorList>
    </citation>
    <scope>NUCLEOTIDE SEQUENCE [LARGE SCALE GENOMIC DNA]</scope>
</reference>
<protein>
    <submittedName>
        <fullName evidence="1">Uncharacterized protein</fullName>
    </submittedName>
</protein>
<dbReference type="EMBL" id="MF403008">
    <property type="protein sequence ID" value="AUZ95074.1"/>
    <property type="molecule type" value="Genomic_DNA"/>
</dbReference>
<dbReference type="GeneID" id="40088311"/>
<dbReference type="KEGG" id="vg:40088311"/>
<dbReference type="RefSeq" id="YP_009611973.1">
    <property type="nucleotide sequence ID" value="NC_042013.1"/>
</dbReference>
<organism evidence="1 2">
    <name type="scientific">Agrobacterium phage Atu_ph07</name>
    <dbReference type="NCBI Taxonomy" id="2024264"/>
    <lineage>
        <taxon>Viruses</taxon>
        <taxon>Duplodnaviria</taxon>
        <taxon>Heunggongvirae</taxon>
        <taxon>Uroviricota</taxon>
        <taxon>Caudoviricetes</taxon>
        <taxon>Polybotosvirus</taxon>
        <taxon>Polybotosvirus Atuph07</taxon>
    </lineage>
</organism>
<evidence type="ECO:0000313" key="2">
    <source>
        <dbReference type="Proteomes" id="UP000223025"/>
    </source>
</evidence>
<keyword evidence="2" id="KW-1185">Reference proteome</keyword>
<proteinExistence type="predicted"/>
<accession>A0A2L0UZV7</accession>